<dbReference type="OrthoDB" id="5087753at2759"/>
<gene>
    <name evidence="2" type="ORF">UCDDA912_g10654</name>
</gene>
<evidence type="ECO:0000256" key="1">
    <source>
        <dbReference type="SAM" id="MobiDB-lite"/>
    </source>
</evidence>
<dbReference type="AlphaFoldDB" id="A0A0G2F3U0"/>
<accession>A0A0G2F3U0</accession>
<dbReference type="EMBL" id="LCUC01000799">
    <property type="protein sequence ID" value="KKY29422.1"/>
    <property type="molecule type" value="Genomic_DNA"/>
</dbReference>
<evidence type="ECO:0000313" key="2">
    <source>
        <dbReference type="EMBL" id="KKY29422.1"/>
    </source>
</evidence>
<reference evidence="2 3" key="1">
    <citation type="submission" date="2015-05" db="EMBL/GenBank/DDBJ databases">
        <title>Distinctive expansion of gene families associated with plant cell wall degradation and secondary metabolism in the genomes of grapevine trunk pathogens.</title>
        <authorList>
            <person name="Lawrence D.P."/>
            <person name="Travadon R."/>
            <person name="Rolshausen P.E."/>
            <person name="Baumgartner K."/>
        </authorList>
    </citation>
    <scope>NUCLEOTIDE SEQUENCE [LARGE SCALE GENOMIC DNA]</scope>
    <source>
        <strain evidence="2">DA912</strain>
    </source>
</reference>
<evidence type="ECO:0000313" key="3">
    <source>
        <dbReference type="Proteomes" id="UP000034680"/>
    </source>
</evidence>
<dbReference type="Proteomes" id="UP000034680">
    <property type="component" value="Unassembled WGS sequence"/>
</dbReference>
<proteinExistence type="predicted"/>
<feature type="region of interest" description="Disordered" evidence="1">
    <location>
        <begin position="57"/>
        <end position="82"/>
    </location>
</feature>
<organism evidence="2 3">
    <name type="scientific">Diaporthe ampelina</name>
    <dbReference type="NCBI Taxonomy" id="1214573"/>
    <lineage>
        <taxon>Eukaryota</taxon>
        <taxon>Fungi</taxon>
        <taxon>Dikarya</taxon>
        <taxon>Ascomycota</taxon>
        <taxon>Pezizomycotina</taxon>
        <taxon>Sordariomycetes</taxon>
        <taxon>Sordariomycetidae</taxon>
        <taxon>Diaporthales</taxon>
        <taxon>Diaporthaceae</taxon>
        <taxon>Diaporthe</taxon>
    </lineage>
</organism>
<sequence length="471" mass="52699">MAASSSAGDVVVDGFNDIAKRQNLDSVMVEAPGRERFQQAKLFLEVGLAYADDPKMGLPKGASGNKARSTKKKDKQPGRRRDVRMMRVFTPVTDYLQEQNKFYGGCLPMNGRLHHYLITADCVFFYPEFYEDVAVDIPQKDFGKAILRNTRIAAAINKTTQRPTTAIITPDELSKKLTAHPLVVTQSEHLASSLRLQWDLYRQTQDTAHVKAMMASLEKAHTDLKYGPDTSTDGITNFMDFDEPLADDKAEVLCHEIKSNYPHMNPDVMLIKMIHAQLRKPHQKSTDGQPLGNRLTVSGFGFFMELMHKEMLHQDNDGAGEYSEPNVDFQINEALDKTEIFMHHSKCSWTPSNLVPQDGGEIEVEDLFHVLTSMRDVVRAVIRFSEASMEDVAKQHGGMLKSTSLKDLMIKVADSVDRASLQARFEQICALHAAAYAQNKVNSAKTLQNLAVCMDKVLLMTEKSLGEEGGQ</sequence>
<keyword evidence="3" id="KW-1185">Reference proteome</keyword>
<name>A0A0G2F3U0_9PEZI</name>
<comment type="caution">
    <text evidence="2">The sequence shown here is derived from an EMBL/GenBank/DDBJ whole genome shotgun (WGS) entry which is preliminary data.</text>
</comment>
<reference evidence="2 3" key="2">
    <citation type="submission" date="2015-05" db="EMBL/GenBank/DDBJ databases">
        <authorList>
            <person name="Morales-Cruz A."/>
            <person name="Amrine K.C."/>
            <person name="Cantu D."/>
        </authorList>
    </citation>
    <scope>NUCLEOTIDE SEQUENCE [LARGE SCALE GENOMIC DNA]</scope>
    <source>
        <strain evidence="2">DA912</strain>
    </source>
</reference>
<protein>
    <submittedName>
        <fullName evidence="2">Uncharacterized protein</fullName>
    </submittedName>
</protein>